<evidence type="ECO:0000259" key="7">
    <source>
        <dbReference type="PROSITE" id="PS00662"/>
    </source>
</evidence>
<proteinExistence type="inferred from homology"/>
<evidence type="ECO:0000256" key="2">
    <source>
        <dbReference type="ARBA" id="ARBA00006611"/>
    </source>
</evidence>
<dbReference type="FunFam" id="3.30.450.90:FF:000001">
    <property type="entry name" value="Type II secretion system ATPase GspE"/>
    <property type="match status" value="1"/>
</dbReference>
<dbReference type="NCBIfam" id="TIGR02538">
    <property type="entry name" value="type_IV_pilB"/>
    <property type="match status" value="1"/>
</dbReference>
<accession>A0A0P7Z7J0</accession>
<dbReference type="GO" id="GO:0005886">
    <property type="term" value="C:plasma membrane"/>
    <property type="evidence" value="ECO:0007669"/>
    <property type="project" value="TreeGrafter"/>
</dbReference>
<dbReference type="InterPro" id="IPR007831">
    <property type="entry name" value="T2SS_GspE_N"/>
</dbReference>
<dbReference type="GO" id="GO:0005524">
    <property type="term" value="F:ATP binding"/>
    <property type="evidence" value="ECO:0007669"/>
    <property type="project" value="UniProtKB-KW"/>
</dbReference>
<evidence type="ECO:0000256" key="1">
    <source>
        <dbReference type="ARBA" id="ARBA00004496"/>
    </source>
</evidence>
<dbReference type="PANTHER" id="PTHR30258:SF1">
    <property type="entry name" value="PROTEIN TRANSPORT PROTEIN HOFB HOMOLOG"/>
    <property type="match status" value="1"/>
</dbReference>
<evidence type="ECO:0000256" key="3">
    <source>
        <dbReference type="ARBA" id="ARBA00022490"/>
    </source>
</evidence>
<name>A0A0P7Z7J0_9GAMM</name>
<dbReference type="InterPro" id="IPR037257">
    <property type="entry name" value="T2SS_E_N_sf"/>
</dbReference>
<comment type="similarity">
    <text evidence="2">Belongs to the GSP E family.</text>
</comment>
<dbReference type="STRING" id="1305731.GCA_000934705_00491"/>
<dbReference type="PATRIC" id="fig|1305731.5.peg.895"/>
<dbReference type="PANTHER" id="PTHR30258">
    <property type="entry name" value="TYPE II SECRETION SYSTEM PROTEIN GSPE-RELATED"/>
    <property type="match status" value="1"/>
</dbReference>
<dbReference type="EMBL" id="LJZQ01000019">
    <property type="protein sequence ID" value="KPQ28061.1"/>
    <property type="molecule type" value="Genomic_DNA"/>
</dbReference>
<dbReference type="GO" id="GO:0005737">
    <property type="term" value="C:cytoplasm"/>
    <property type="evidence" value="ECO:0007669"/>
    <property type="project" value="UniProtKB-SubCell"/>
</dbReference>
<sequence length="570" mass="62648">MASNNRNVTLTGLARRFVDDGLLDEDTAKDAFLQASQNRIPLITYLTQNQLADSSKLAFSAAMEFGVSVMDLDAFLPEMMPEKVVDEKLVRKHNALPLYKRGNRLFIAVSDPTNIQALDEIKFNTGLSTDAILVDDAKLRSAIDRYLESNDTSMGDLDDADLEGVETEGGEQDDDGAVATTEVDDAPIVKYVNKMLLDAIRGGASDIHFEPYEKTYRVRYRTDGILKEISRPSIKLAPKISARIKIMAQLDISERRVPQDGRIKMKLSKTKAIDFRINTLPTLWGEKIVLRILDPSQAKLGIDVLGYEEDQKQLYMDALAQPQGMILVTGPTGSGKTVSLYTGLNILNTPGINISTAEDPAEINLEGINQVNVNTRVGLGFAEALRAFLRQDPDVIMVGEIRDLETANIAIKAAQTGHLVLSTLHTNSAAETLTRMMNMGVPAFNIATSVSLIIAQRLGRRLCSCKQPLDVPKDVLLKEGFTQEQIDTGFTLYRPKGCDKCSGGYKGRVGIYEVVKITEELANMIMEEASSIKIAKQAQAEGFANLRQSALLKVMQGVTSLEEANRVTKD</sequence>
<evidence type="ECO:0000256" key="6">
    <source>
        <dbReference type="SAM" id="MobiDB-lite"/>
    </source>
</evidence>
<dbReference type="CDD" id="cd01129">
    <property type="entry name" value="PulE-GspE-like"/>
    <property type="match status" value="1"/>
</dbReference>
<dbReference type="GO" id="GO:0016887">
    <property type="term" value="F:ATP hydrolysis activity"/>
    <property type="evidence" value="ECO:0007669"/>
    <property type="project" value="InterPro"/>
</dbReference>
<dbReference type="Gene3D" id="3.30.300.160">
    <property type="entry name" value="Type II secretion system, protein E, N-terminal domain"/>
    <property type="match status" value="1"/>
</dbReference>
<dbReference type="Pfam" id="PF05157">
    <property type="entry name" value="MshEN"/>
    <property type="match status" value="1"/>
</dbReference>
<dbReference type="InterPro" id="IPR001482">
    <property type="entry name" value="T2SS/T4SS_dom"/>
</dbReference>
<feature type="compositionally biased region" description="Acidic residues" evidence="6">
    <location>
        <begin position="156"/>
        <end position="176"/>
    </location>
</feature>
<protein>
    <submittedName>
        <fullName evidence="8">Type IV-A pilus assembly ATPase PilB</fullName>
    </submittedName>
</protein>
<feature type="domain" description="Bacterial type II secretion system protein E" evidence="7">
    <location>
        <begin position="389"/>
        <end position="403"/>
    </location>
</feature>
<dbReference type="FunFam" id="3.40.50.300:FF:000398">
    <property type="entry name" value="Type IV pilus assembly ATPase PilB"/>
    <property type="match status" value="1"/>
</dbReference>
<dbReference type="SUPFAM" id="SSF52540">
    <property type="entry name" value="P-loop containing nucleoside triphosphate hydrolases"/>
    <property type="match status" value="1"/>
</dbReference>
<dbReference type="Gene3D" id="3.40.50.300">
    <property type="entry name" value="P-loop containing nucleotide triphosphate hydrolases"/>
    <property type="match status" value="1"/>
</dbReference>
<organism evidence="8 9">
    <name type="scientific">Marinobacter excellens HL-55</name>
    <dbReference type="NCBI Taxonomy" id="1305731"/>
    <lineage>
        <taxon>Bacteria</taxon>
        <taxon>Pseudomonadati</taxon>
        <taxon>Pseudomonadota</taxon>
        <taxon>Gammaproteobacteria</taxon>
        <taxon>Pseudomonadales</taxon>
        <taxon>Marinobacteraceae</taxon>
        <taxon>Marinobacter</taxon>
    </lineage>
</organism>
<reference evidence="8 9" key="1">
    <citation type="submission" date="2015-09" db="EMBL/GenBank/DDBJ databases">
        <title>Identification and resolution of microdiversity through metagenomic sequencing of parallel consortia.</title>
        <authorList>
            <person name="Nelson W.C."/>
            <person name="Romine M.F."/>
            <person name="Lindemann S.R."/>
        </authorList>
    </citation>
    <scope>NUCLEOTIDE SEQUENCE [LARGE SCALE GENOMIC DNA]</scope>
    <source>
        <strain evidence="8">HL-55</strain>
    </source>
</reference>
<comment type="caution">
    <text evidence="8">The sequence shown here is derived from an EMBL/GenBank/DDBJ whole genome shotgun (WGS) entry which is preliminary data.</text>
</comment>
<dbReference type="Proteomes" id="UP000050416">
    <property type="component" value="Unassembled WGS sequence"/>
</dbReference>
<gene>
    <name evidence="8" type="primary">pilB</name>
    <name evidence="8" type="ORF">HLUCCX14_12105</name>
</gene>
<keyword evidence="5" id="KW-0067">ATP-binding</keyword>
<dbReference type="Gene3D" id="3.30.450.90">
    <property type="match status" value="1"/>
</dbReference>
<dbReference type="OrthoDB" id="9804785at2"/>
<dbReference type="PROSITE" id="PS00662">
    <property type="entry name" value="T2SP_E"/>
    <property type="match status" value="1"/>
</dbReference>
<evidence type="ECO:0000313" key="9">
    <source>
        <dbReference type="Proteomes" id="UP000050416"/>
    </source>
</evidence>
<evidence type="ECO:0000256" key="4">
    <source>
        <dbReference type="ARBA" id="ARBA00022741"/>
    </source>
</evidence>
<comment type="subcellular location">
    <subcellularLocation>
        <location evidence="1">Cytoplasm</location>
    </subcellularLocation>
</comment>
<dbReference type="InterPro" id="IPR027417">
    <property type="entry name" value="P-loop_NTPase"/>
</dbReference>
<dbReference type="GO" id="GO:0009297">
    <property type="term" value="P:pilus assembly"/>
    <property type="evidence" value="ECO:0007669"/>
    <property type="project" value="InterPro"/>
</dbReference>
<keyword evidence="3" id="KW-0963">Cytoplasm</keyword>
<dbReference type="AlphaFoldDB" id="A0A0P7Z7J0"/>
<dbReference type="SUPFAM" id="SSF160246">
    <property type="entry name" value="EspE N-terminal domain-like"/>
    <property type="match status" value="1"/>
</dbReference>
<dbReference type="InterPro" id="IPR013374">
    <property type="entry name" value="ATPase_typ4_pilus-assembl_PilB"/>
</dbReference>
<evidence type="ECO:0000313" key="8">
    <source>
        <dbReference type="EMBL" id="KPQ28061.1"/>
    </source>
</evidence>
<keyword evidence="4" id="KW-0547">Nucleotide-binding</keyword>
<dbReference type="Pfam" id="PF00437">
    <property type="entry name" value="T2SSE"/>
    <property type="match status" value="1"/>
</dbReference>
<evidence type="ECO:0000256" key="5">
    <source>
        <dbReference type="ARBA" id="ARBA00022840"/>
    </source>
</evidence>
<feature type="region of interest" description="Disordered" evidence="6">
    <location>
        <begin position="154"/>
        <end position="177"/>
    </location>
</feature>